<feature type="binding site" evidence="4">
    <location>
        <position position="39"/>
    </location>
    <ligand>
        <name>nicotinamide</name>
        <dbReference type="ChEBI" id="CHEBI:17154"/>
    </ligand>
</feature>
<feature type="binding site" evidence="4">
    <location>
        <position position="198"/>
    </location>
    <ligand>
        <name>NAD(+)</name>
        <dbReference type="ChEBI" id="CHEBI:57540"/>
    </ligand>
</feature>
<feature type="binding site" evidence="4">
    <location>
        <position position="109"/>
    </location>
    <ligand>
        <name>NAD(+)</name>
        <dbReference type="ChEBI" id="CHEBI:57540"/>
    </ligand>
</feature>
<keyword evidence="7" id="KW-0378">Hydrolase</keyword>
<evidence type="ECO:0000313" key="8">
    <source>
        <dbReference type="Proteomes" id="UP001228504"/>
    </source>
</evidence>
<comment type="subcellular location">
    <subcellularLocation>
        <location evidence="4">Cytoplasm</location>
    </subcellularLocation>
</comment>
<dbReference type="EC" id="2.3.1.286" evidence="4"/>
<feature type="active site" description="Proton acceptor" evidence="4 5">
    <location>
        <position position="127"/>
    </location>
</feature>
<evidence type="ECO:0000256" key="1">
    <source>
        <dbReference type="ARBA" id="ARBA00022490"/>
    </source>
</evidence>
<feature type="binding site" evidence="4">
    <location>
        <position position="127"/>
    </location>
    <ligand>
        <name>NAD(+)</name>
        <dbReference type="ChEBI" id="CHEBI:57540"/>
    </ligand>
</feature>
<feature type="binding site" evidence="4 5">
    <location>
        <position position="135"/>
    </location>
    <ligand>
        <name>Zn(2+)</name>
        <dbReference type="ChEBI" id="CHEBI:29105"/>
    </ligand>
</feature>
<gene>
    <name evidence="4" type="primary">cobB</name>
    <name evidence="7" type="ORF">J2S18_002991</name>
</gene>
<organism evidence="7 8">
    <name type="scientific">Eubacterium multiforme</name>
    <dbReference type="NCBI Taxonomy" id="83339"/>
    <lineage>
        <taxon>Bacteria</taxon>
        <taxon>Bacillati</taxon>
        <taxon>Bacillota</taxon>
        <taxon>Clostridia</taxon>
        <taxon>Eubacteriales</taxon>
        <taxon>Eubacteriaceae</taxon>
        <taxon>Eubacterium</taxon>
    </lineage>
</organism>
<reference evidence="7 8" key="1">
    <citation type="submission" date="2023-07" db="EMBL/GenBank/DDBJ databases">
        <title>Genomic Encyclopedia of Type Strains, Phase IV (KMG-IV): sequencing the most valuable type-strain genomes for metagenomic binning, comparative biology and taxonomic classification.</title>
        <authorList>
            <person name="Goeker M."/>
        </authorList>
    </citation>
    <scope>NUCLEOTIDE SEQUENCE [LARGE SCALE GENOMIC DNA]</scope>
    <source>
        <strain evidence="7 8">DSM 20694</strain>
    </source>
</reference>
<accession>A0ABT9UXH6</accession>
<dbReference type="Proteomes" id="UP001228504">
    <property type="component" value="Unassembled WGS sequence"/>
</dbReference>
<protein>
    <recommendedName>
        <fullName evidence="4">NAD-dependent protein deacetylase</fullName>
        <ecNumber evidence="4">2.3.1.286</ecNumber>
    </recommendedName>
    <alternativeName>
        <fullName evidence="4">Regulatory protein SIR2 homolog</fullName>
    </alternativeName>
</protein>
<comment type="function">
    <text evidence="4">NAD-dependent protein deacetylase which modulates the activities of several enzymes which are inactive in their acetylated form.</text>
</comment>
<dbReference type="InterPro" id="IPR026591">
    <property type="entry name" value="Sirtuin_cat_small_dom_sf"/>
</dbReference>
<proteinExistence type="inferred from homology"/>
<dbReference type="PANTHER" id="PTHR11085">
    <property type="entry name" value="NAD-DEPENDENT PROTEIN DEACYLASE SIRTUIN-5, MITOCHONDRIAL-RELATED"/>
    <property type="match status" value="1"/>
</dbReference>
<comment type="caution">
    <text evidence="7">The sequence shown here is derived from an EMBL/GenBank/DDBJ whole genome shotgun (WGS) entry which is preliminary data.</text>
</comment>
<dbReference type="SUPFAM" id="SSF52467">
    <property type="entry name" value="DHS-like NAD/FAD-binding domain"/>
    <property type="match status" value="1"/>
</dbReference>
<keyword evidence="4 5" id="KW-0479">Metal-binding</keyword>
<feature type="domain" description="Deacetylase sirtuin-type" evidence="6">
    <location>
        <begin position="2"/>
        <end position="249"/>
    </location>
</feature>
<dbReference type="InterPro" id="IPR003000">
    <property type="entry name" value="Sirtuin"/>
</dbReference>
<feature type="binding site" evidence="4 5">
    <location>
        <position position="159"/>
    </location>
    <ligand>
        <name>Zn(2+)</name>
        <dbReference type="ChEBI" id="CHEBI:29105"/>
    </ligand>
</feature>
<feature type="binding site" evidence="4">
    <location>
        <position position="111"/>
    </location>
    <ligand>
        <name>NAD(+)</name>
        <dbReference type="ChEBI" id="CHEBI:57540"/>
    </ligand>
</feature>
<dbReference type="HAMAP" id="MF_01968">
    <property type="entry name" value="Sirtuin_ClassU"/>
    <property type="match status" value="1"/>
</dbReference>
<feature type="binding site" evidence="4 5">
    <location>
        <position position="138"/>
    </location>
    <ligand>
        <name>Zn(2+)</name>
        <dbReference type="ChEBI" id="CHEBI:29105"/>
    </ligand>
</feature>
<name>A0ABT9UXH6_9FIRM</name>
<dbReference type="InterPro" id="IPR029035">
    <property type="entry name" value="DHS-like_NAD/FAD-binding_dom"/>
</dbReference>
<feature type="binding site" evidence="4">
    <location>
        <position position="40"/>
    </location>
    <ligand>
        <name>NAD(+)</name>
        <dbReference type="ChEBI" id="CHEBI:57540"/>
    </ligand>
</feature>
<dbReference type="NCBIfam" id="NF001752">
    <property type="entry name" value="PRK00481.1-1"/>
    <property type="match status" value="1"/>
</dbReference>
<feature type="binding site" evidence="4">
    <location>
        <position position="111"/>
    </location>
    <ligand>
        <name>nicotinamide</name>
        <dbReference type="ChEBI" id="CHEBI:17154"/>
    </ligand>
</feature>
<feature type="binding site" evidence="4">
    <location>
        <position position="220"/>
    </location>
    <ligand>
        <name>NAD(+)</name>
        <dbReference type="ChEBI" id="CHEBI:57540"/>
    </ligand>
</feature>
<keyword evidence="2 4" id="KW-0808">Transferase</keyword>
<evidence type="ECO:0000256" key="4">
    <source>
        <dbReference type="HAMAP-Rule" id="MF_01968"/>
    </source>
</evidence>
<feature type="binding site" evidence="4">
    <location>
        <position position="112"/>
    </location>
    <ligand>
        <name>NAD(+)</name>
        <dbReference type="ChEBI" id="CHEBI:57540"/>
    </ligand>
</feature>
<keyword evidence="1 4" id="KW-0963">Cytoplasm</keyword>
<dbReference type="PROSITE" id="PS50305">
    <property type="entry name" value="SIRTUIN"/>
    <property type="match status" value="1"/>
</dbReference>
<dbReference type="Gene3D" id="3.40.50.1220">
    <property type="entry name" value="TPP-binding domain"/>
    <property type="match status" value="1"/>
</dbReference>
<feature type="binding site" evidence="4">
    <location>
        <position position="28"/>
    </location>
    <ligand>
        <name>NAD(+)</name>
        <dbReference type="ChEBI" id="CHEBI:57540"/>
    </ligand>
</feature>
<comment type="catalytic activity">
    <reaction evidence="4">
        <text>N(6)-acetyl-L-lysyl-[protein] + NAD(+) + H2O = 2''-O-acetyl-ADP-D-ribose + nicotinamide + L-lysyl-[protein]</text>
        <dbReference type="Rhea" id="RHEA:43636"/>
        <dbReference type="Rhea" id="RHEA-COMP:9752"/>
        <dbReference type="Rhea" id="RHEA-COMP:10731"/>
        <dbReference type="ChEBI" id="CHEBI:15377"/>
        <dbReference type="ChEBI" id="CHEBI:17154"/>
        <dbReference type="ChEBI" id="CHEBI:29969"/>
        <dbReference type="ChEBI" id="CHEBI:57540"/>
        <dbReference type="ChEBI" id="CHEBI:61930"/>
        <dbReference type="ChEBI" id="CHEBI:83767"/>
        <dbReference type="EC" id="2.3.1.286"/>
    </reaction>
</comment>
<comment type="caution">
    <text evidence="4">Lacks conserved residue(s) required for the propagation of feature annotation.</text>
</comment>
<dbReference type="InterPro" id="IPR028628">
    <property type="entry name" value="Sirtuin_class_U"/>
</dbReference>
<dbReference type="InterPro" id="IPR050134">
    <property type="entry name" value="NAD-dep_sirtuin_deacylases"/>
</dbReference>
<evidence type="ECO:0000256" key="5">
    <source>
        <dbReference type="PROSITE-ProRule" id="PRU00236"/>
    </source>
</evidence>
<comment type="cofactor">
    <cofactor evidence="4">
        <name>Zn(2+)</name>
        <dbReference type="ChEBI" id="CHEBI:29105"/>
    </cofactor>
    <text evidence="4">Binds 1 zinc ion per subunit.</text>
</comment>
<feature type="binding site" evidence="4 5">
    <location>
        <position position="156"/>
    </location>
    <ligand>
        <name>Zn(2+)</name>
        <dbReference type="ChEBI" id="CHEBI:29105"/>
    </ligand>
</feature>
<dbReference type="Pfam" id="PF02146">
    <property type="entry name" value="SIR2"/>
    <property type="match status" value="1"/>
</dbReference>
<evidence type="ECO:0000256" key="2">
    <source>
        <dbReference type="ARBA" id="ARBA00022679"/>
    </source>
</evidence>
<dbReference type="PANTHER" id="PTHR11085:SF4">
    <property type="entry name" value="NAD-DEPENDENT PROTEIN DEACYLASE"/>
    <property type="match status" value="1"/>
</dbReference>
<dbReference type="Gene3D" id="3.30.1600.10">
    <property type="entry name" value="SIR2/SIRT2 'Small Domain"/>
    <property type="match status" value="1"/>
</dbReference>
<dbReference type="InterPro" id="IPR026590">
    <property type="entry name" value="Ssirtuin_cat_dom"/>
</dbReference>
<dbReference type="EMBL" id="JAUSUF010000016">
    <property type="protein sequence ID" value="MDQ0151017.1"/>
    <property type="molecule type" value="Genomic_DNA"/>
</dbReference>
<dbReference type="RefSeq" id="WP_307487931.1">
    <property type="nucleotide sequence ID" value="NZ_JAUSUF010000016.1"/>
</dbReference>
<feature type="binding site" evidence="4">
    <location>
        <position position="238"/>
    </location>
    <ligand>
        <name>NAD(+)</name>
        <dbReference type="ChEBI" id="CHEBI:57540"/>
    </ligand>
</feature>
<keyword evidence="8" id="KW-1185">Reference proteome</keyword>
<sequence length="249" mass="27330">MNNNELVDIEKLAEILRNSNNIVFFGGAGMSTESGIPDFRSANGLYSEKLKINFTPEQLVSHSFYVKYPKEFFNFYKEKLIYPNAKPNAGHIALAKLEKMGKLKAIVTQNIDGLHQAAGSKNVYELHGSVLRNYCTKCHAFYDEKFILDSKGIPTCPKCGGIVKPDVVLYEEGLDEATIQGAVRAISQADTLIIGGTSLVVYPAAGLIDYFRGRNLVLINKSSTPADNKADLVIHDSIGKVLSKAVKNL</sequence>
<dbReference type="NCBIfam" id="NF001753">
    <property type="entry name" value="PRK00481.1-3"/>
    <property type="match status" value="1"/>
</dbReference>
<keyword evidence="4 5" id="KW-0862">Zinc</keyword>
<feature type="binding site" evidence="4">
    <location>
        <position position="39"/>
    </location>
    <ligand>
        <name>NAD(+)</name>
        <dbReference type="ChEBI" id="CHEBI:57540"/>
    </ligand>
</feature>
<keyword evidence="3 4" id="KW-0520">NAD</keyword>
<feature type="binding site" evidence="4">
    <location>
        <position position="32"/>
    </location>
    <ligand>
        <name>NAD(+)</name>
        <dbReference type="ChEBI" id="CHEBI:57540"/>
    </ligand>
</feature>
<dbReference type="CDD" id="cd01411">
    <property type="entry name" value="SIR2H"/>
    <property type="match status" value="1"/>
</dbReference>
<feature type="binding site" evidence="4">
    <location>
        <position position="112"/>
    </location>
    <ligand>
        <name>nicotinamide</name>
        <dbReference type="ChEBI" id="CHEBI:17154"/>
    </ligand>
</feature>
<evidence type="ECO:0000313" key="7">
    <source>
        <dbReference type="EMBL" id="MDQ0151017.1"/>
    </source>
</evidence>
<feature type="binding site" evidence="4">
    <location>
        <position position="197"/>
    </location>
    <ligand>
        <name>NAD(+)</name>
        <dbReference type="ChEBI" id="CHEBI:57540"/>
    </ligand>
</feature>
<comment type="similarity">
    <text evidence="4">Belongs to the sirtuin family. Class U subfamily.</text>
</comment>
<evidence type="ECO:0000256" key="3">
    <source>
        <dbReference type="ARBA" id="ARBA00023027"/>
    </source>
</evidence>
<dbReference type="GO" id="GO:0016787">
    <property type="term" value="F:hydrolase activity"/>
    <property type="evidence" value="ECO:0007669"/>
    <property type="project" value="UniProtKB-KW"/>
</dbReference>
<evidence type="ECO:0000259" key="6">
    <source>
        <dbReference type="PROSITE" id="PS50305"/>
    </source>
</evidence>